<accession>A0AAD3T8G5</accession>
<feature type="region of interest" description="Disordered" evidence="1">
    <location>
        <begin position="22"/>
        <end position="44"/>
    </location>
</feature>
<dbReference type="InterPro" id="IPR045881">
    <property type="entry name" value="MNM1-like"/>
</dbReference>
<gene>
    <name evidence="2" type="ORF">Nepgr_026192</name>
</gene>
<feature type="compositionally biased region" description="Polar residues" evidence="1">
    <location>
        <begin position="261"/>
        <end position="272"/>
    </location>
</feature>
<reference evidence="2" key="1">
    <citation type="submission" date="2023-05" db="EMBL/GenBank/DDBJ databases">
        <title>Nepenthes gracilis genome sequencing.</title>
        <authorList>
            <person name="Fukushima K."/>
        </authorList>
    </citation>
    <scope>NUCLEOTIDE SEQUENCE</scope>
    <source>
        <strain evidence="2">SING2019-196</strain>
    </source>
</reference>
<keyword evidence="3" id="KW-1185">Reference proteome</keyword>
<evidence type="ECO:0000313" key="2">
    <source>
        <dbReference type="EMBL" id="GMH24349.1"/>
    </source>
</evidence>
<dbReference type="Proteomes" id="UP001279734">
    <property type="component" value="Unassembled WGS sequence"/>
</dbReference>
<evidence type="ECO:0000256" key="1">
    <source>
        <dbReference type="SAM" id="MobiDB-lite"/>
    </source>
</evidence>
<evidence type="ECO:0000313" key="3">
    <source>
        <dbReference type="Proteomes" id="UP001279734"/>
    </source>
</evidence>
<dbReference type="AlphaFoldDB" id="A0AAD3T8G5"/>
<protein>
    <submittedName>
        <fullName evidence="2">Uncharacterized protein</fullName>
    </submittedName>
</protein>
<name>A0AAD3T8G5_NEPGR</name>
<proteinExistence type="predicted"/>
<comment type="caution">
    <text evidence="2">The sequence shown here is derived from an EMBL/GenBank/DDBJ whole genome shotgun (WGS) entry which is preliminary data.</text>
</comment>
<dbReference type="EMBL" id="BSYO01000027">
    <property type="protein sequence ID" value="GMH24349.1"/>
    <property type="molecule type" value="Genomic_DNA"/>
</dbReference>
<sequence length="384" mass="41789">MGSSSFGTEMNQGVNADVALNIPLKRKRGHPRKDGAHTGRTFNDLPQKIHGQIYDGNAHVPPGFVVHNRNQPCQADAADDPNAIPMVGREVSGVIESAFDAGYLVSIRVSNSDTHLRGVVFEAGQYVPVTAENDVAPHVEMVRRNEVPFPAACRTRVRGRRCWHREKSKHHAAYTSNASPPYNELVQYEGKQILPVAASLQSPVGARGTLVPVVLQPVNLSNGAFPSIEAPAMASQPVHLASSRGKQVQPECSRGVKPKSLETNNGSHSQTHNVEDCKLRLPTMPLDQSVNEVVSTIGGPENQNECVNSIDTTSSKANEQIQDLSHPILTKSVESVRSDILDPFASISQTRTGKMTELLLAVQENLMKKQAADSMHQEFKNLEN</sequence>
<dbReference type="PANTHER" id="PTHR34682">
    <property type="entry name" value="AT HOOK MOTIF-CONTAINING PROTEIN"/>
    <property type="match status" value="1"/>
</dbReference>
<feature type="region of interest" description="Disordered" evidence="1">
    <location>
        <begin position="243"/>
        <end position="273"/>
    </location>
</feature>
<organism evidence="2 3">
    <name type="scientific">Nepenthes gracilis</name>
    <name type="common">Slender pitcher plant</name>
    <dbReference type="NCBI Taxonomy" id="150966"/>
    <lineage>
        <taxon>Eukaryota</taxon>
        <taxon>Viridiplantae</taxon>
        <taxon>Streptophyta</taxon>
        <taxon>Embryophyta</taxon>
        <taxon>Tracheophyta</taxon>
        <taxon>Spermatophyta</taxon>
        <taxon>Magnoliopsida</taxon>
        <taxon>eudicotyledons</taxon>
        <taxon>Gunneridae</taxon>
        <taxon>Pentapetalae</taxon>
        <taxon>Caryophyllales</taxon>
        <taxon>Nepenthaceae</taxon>
        <taxon>Nepenthes</taxon>
    </lineage>
</organism>
<dbReference type="PANTHER" id="PTHR34682:SF1">
    <property type="entry name" value="PROTEIN METABOLIC NETWORK MODULATOR 1"/>
    <property type="match status" value="1"/>
</dbReference>